<dbReference type="InterPro" id="IPR011640">
    <property type="entry name" value="Fe2_transport_prot_B_C"/>
</dbReference>
<dbReference type="NCBIfam" id="TIGR00437">
    <property type="entry name" value="feoB"/>
    <property type="match status" value="1"/>
</dbReference>
<sequence length="655" mass="73155">MKEARVLIVGFPNSGKSSLFNLLSGQKRKVTNYSGITVDAAEGMLLSNSSYEEKVSIVDLPGMYNLVPTSIDEGVSLHALLNLSVDKPYDLVALVVDLERFESSMSLCLALKELVGEKMVLIINKDDKGEITREQLKVLEELTGCRALSTCSKKERSREIDRFLRDNLQREGKVELGEITLSKESLSYIPDFKEIKSIKIEEDQREVISKLDNYHKRAREIVDKVVKPDTRKIKVTKKLDQILIHPLWGSLIFVAVFYLIFNSIYEWAGPLMDMIDNLVAIFGDWVASTLPEGYLKSLIVDGIIAGVGGVIIFAPQIGILFFLLSLLEQSGYISRAAVLSDRVMSIFGLNGKAFLPYLSGFACSIPGIMAARTIPSKKERIATIMTLPMITCSARLPVYILLIGTFVPEKKIFGFLNSQSLSFFFLYFLGSFFALTMALVFRLSYFRGETSSFFIDLPYYQRPRLRIAFGSALQKVKFFCKKAGSIILVLSIGIWFASTFPRLDANSIAGLSDDAVASMQLEHSLIGKIGKTLEPALEPIGMDWKMGVGLLVAFGARELFVSTMGTIYALGEVDEESSTLRQRLKMEKDSVTGEPKFNLAVAWSILIFFVFSLQCTSTLAILRRELGNWKQPTFMFLYMGALAWLGSFITYNILS</sequence>
<evidence type="ECO:0000256" key="4">
    <source>
        <dbReference type="ARBA" id="ARBA00022496"/>
    </source>
</evidence>
<dbReference type="Pfam" id="PF02421">
    <property type="entry name" value="FeoB_N"/>
    <property type="match status" value="1"/>
</dbReference>
<dbReference type="InterPro" id="IPR027417">
    <property type="entry name" value="P-loop_NTPase"/>
</dbReference>
<keyword evidence="9" id="KW-0406">Ion transport</keyword>
<dbReference type="GO" id="GO:0046872">
    <property type="term" value="F:metal ion binding"/>
    <property type="evidence" value="ECO:0007669"/>
    <property type="project" value="UniProtKB-KW"/>
</dbReference>
<keyword evidence="11 15" id="KW-0472">Membrane</keyword>
<evidence type="ECO:0000256" key="7">
    <source>
        <dbReference type="ARBA" id="ARBA00022989"/>
    </source>
</evidence>
<comment type="subcellular location">
    <subcellularLocation>
        <location evidence="15">Cell inner membrane</location>
        <topology evidence="15">Multi-pass membrane protein</topology>
    </subcellularLocation>
    <subcellularLocation>
        <location evidence="1">Cell membrane</location>
        <topology evidence="1">Multi-pass membrane protein</topology>
    </subcellularLocation>
</comment>
<keyword evidence="6 13" id="KW-0547">Nucleotide-binding</keyword>
<dbReference type="KEGG" id="bmx:BMS_0269"/>
<feature type="transmembrane region" description="Helical" evidence="15">
    <location>
        <begin position="600"/>
        <end position="622"/>
    </location>
</feature>
<dbReference type="GO" id="GO:0005886">
    <property type="term" value="C:plasma membrane"/>
    <property type="evidence" value="ECO:0007669"/>
    <property type="project" value="UniProtKB-SubCell"/>
</dbReference>
<dbReference type="STRING" id="862908.BMS_0269"/>
<evidence type="ECO:0000259" key="16">
    <source>
        <dbReference type="PROSITE" id="PS51711"/>
    </source>
</evidence>
<dbReference type="AlphaFoldDB" id="E1X3A2"/>
<name>E1X3A2_HALMS</name>
<evidence type="ECO:0000256" key="5">
    <source>
        <dbReference type="ARBA" id="ARBA00022692"/>
    </source>
</evidence>
<dbReference type="PROSITE" id="PS51711">
    <property type="entry name" value="G_FEOB"/>
    <property type="match status" value="1"/>
</dbReference>
<feature type="binding site" evidence="13">
    <location>
        <begin position="124"/>
        <end position="127"/>
    </location>
    <ligand>
        <name>GTP</name>
        <dbReference type="ChEBI" id="CHEBI:37565"/>
        <label>1</label>
    </ligand>
</feature>
<dbReference type="eggNOG" id="COG0370">
    <property type="taxonomic scope" value="Bacteria"/>
</dbReference>
<reference evidence="18" key="1">
    <citation type="journal article" date="2013" name="ISME J.">
        <title>A small predatory core genome in the divergent marine Bacteriovorax marinus SJ and the terrestrial Bdellovibrio bacteriovorus.</title>
        <authorList>
            <person name="Crossman L.C."/>
            <person name="Chen H."/>
            <person name="Cerdeno-Tarraga A.M."/>
            <person name="Brooks K."/>
            <person name="Quail M.A."/>
            <person name="Pineiro S.A."/>
            <person name="Hobley L."/>
            <person name="Sockett R.E."/>
            <person name="Bentley S.D."/>
            <person name="Parkhill J."/>
            <person name="Williams H.N."/>
            <person name="Stine O.C."/>
        </authorList>
    </citation>
    <scope>NUCLEOTIDE SEQUENCE [LARGE SCALE GENOMIC DNA]</scope>
    <source>
        <strain evidence="18">ATCC BAA-682 / DSM 15412 / SJ</strain>
    </source>
</reference>
<feature type="transmembrane region" description="Helical" evidence="15">
    <location>
        <begin position="483"/>
        <end position="503"/>
    </location>
</feature>
<keyword evidence="2 15" id="KW-0813">Transport</keyword>
<dbReference type="Pfam" id="PF07670">
    <property type="entry name" value="Gate"/>
    <property type="match status" value="2"/>
</dbReference>
<keyword evidence="10 13" id="KW-0342">GTP-binding</keyword>
<dbReference type="Gene3D" id="3.40.50.300">
    <property type="entry name" value="P-loop containing nucleotide triphosphate hydrolases"/>
    <property type="match status" value="1"/>
</dbReference>
<dbReference type="InterPro" id="IPR006073">
    <property type="entry name" value="GTP-bd"/>
</dbReference>
<feature type="binding site" evidence="13">
    <location>
        <begin position="59"/>
        <end position="62"/>
    </location>
    <ligand>
        <name>GTP</name>
        <dbReference type="ChEBI" id="CHEBI:37565"/>
        <label>1</label>
    </ligand>
</feature>
<dbReference type="GO" id="GO:0005525">
    <property type="term" value="F:GTP binding"/>
    <property type="evidence" value="ECO:0007669"/>
    <property type="project" value="UniProtKB-KW"/>
</dbReference>
<dbReference type="PATRIC" id="fig|862908.3.peg.259"/>
<evidence type="ECO:0000256" key="10">
    <source>
        <dbReference type="ARBA" id="ARBA00023134"/>
    </source>
</evidence>
<evidence type="ECO:0000256" key="6">
    <source>
        <dbReference type="ARBA" id="ARBA00022741"/>
    </source>
</evidence>
<evidence type="ECO:0000256" key="9">
    <source>
        <dbReference type="ARBA" id="ARBA00023065"/>
    </source>
</evidence>
<keyword evidence="8 15" id="KW-0408">Iron</keyword>
<evidence type="ECO:0000256" key="13">
    <source>
        <dbReference type="PIRSR" id="PIRSR603373-1"/>
    </source>
</evidence>
<dbReference type="OrthoDB" id="5287725at2"/>
<feature type="binding site" evidence="14">
    <location>
        <position position="21"/>
    </location>
    <ligand>
        <name>Mg(2+)</name>
        <dbReference type="ChEBI" id="CHEBI:18420"/>
        <label>2</label>
    </ligand>
</feature>
<feature type="transmembrane region" description="Helical" evidence="15">
    <location>
        <begin position="634"/>
        <end position="654"/>
    </location>
</feature>
<accession>E1X3A2</accession>
<gene>
    <name evidence="17" type="primary">feoB</name>
    <name evidence="17" type="ordered locus">BMS_0269</name>
</gene>
<dbReference type="RefSeq" id="WP_014242986.1">
    <property type="nucleotide sequence ID" value="NC_016620.1"/>
</dbReference>
<keyword evidence="5 15" id="KW-0812">Transmembrane</keyword>
<dbReference type="SUPFAM" id="SSF52540">
    <property type="entry name" value="P-loop containing nucleoside triphosphate hydrolases"/>
    <property type="match status" value="1"/>
</dbReference>
<feature type="transmembrane region" description="Helical" evidence="15">
    <location>
        <begin position="424"/>
        <end position="445"/>
    </location>
</feature>
<feature type="binding site" evidence="13">
    <location>
        <begin position="35"/>
        <end position="39"/>
    </location>
    <ligand>
        <name>GTP</name>
        <dbReference type="ChEBI" id="CHEBI:37565"/>
        <label>2</label>
    </ligand>
</feature>
<feature type="binding site" evidence="14">
    <location>
        <position position="24"/>
    </location>
    <ligand>
        <name>Mg(2+)</name>
        <dbReference type="ChEBI" id="CHEBI:18420"/>
        <label>2</label>
    </ligand>
</feature>
<feature type="domain" description="FeoB-type G" evidence="16">
    <location>
        <begin position="3"/>
        <end position="173"/>
    </location>
</feature>
<evidence type="ECO:0000256" key="3">
    <source>
        <dbReference type="ARBA" id="ARBA00022475"/>
    </source>
</evidence>
<comment type="caution">
    <text evidence="15">Lacks conserved residue(s) required for the propagation of feature annotation.</text>
</comment>
<evidence type="ECO:0000256" key="2">
    <source>
        <dbReference type="ARBA" id="ARBA00022448"/>
    </source>
</evidence>
<keyword evidence="3" id="KW-1003">Cell membrane</keyword>
<comment type="similarity">
    <text evidence="15">Belongs to the TRAFAC class TrmE-Era-EngA-EngB-Septin-like GTPase superfamily. FeoB GTPase (TC 9.A.8) family.</text>
</comment>
<dbReference type="NCBIfam" id="TIGR00231">
    <property type="entry name" value="small_GTP"/>
    <property type="match status" value="1"/>
</dbReference>
<comment type="function">
    <text evidence="15">Probable transporter of a GTP-driven Fe(2+) uptake system.</text>
</comment>
<proteinExistence type="inferred from homology"/>
<evidence type="ECO:0000256" key="8">
    <source>
        <dbReference type="ARBA" id="ARBA00023004"/>
    </source>
</evidence>
<evidence type="ECO:0000313" key="17">
    <source>
        <dbReference type="EMBL" id="CBW25197.1"/>
    </source>
</evidence>
<evidence type="ECO:0000313" key="18">
    <source>
        <dbReference type="Proteomes" id="UP000008963"/>
    </source>
</evidence>
<dbReference type="GO" id="GO:0015093">
    <property type="term" value="F:ferrous iron transmembrane transporter activity"/>
    <property type="evidence" value="ECO:0007669"/>
    <property type="project" value="UniProtKB-UniRule"/>
</dbReference>
<dbReference type="InterPro" id="IPR030389">
    <property type="entry name" value="G_FEOB_dom"/>
</dbReference>
<keyword evidence="4 15" id="KW-0410">Iron transport</keyword>
<dbReference type="InterPro" id="IPR005225">
    <property type="entry name" value="Small_GTP-bd"/>
</dbReference>
<keyword evidence="7 15" id="KW-1133">Transmembrane helix</keyword>
<feature type="binding site" evidence="13">
    <location>
        <begin position="10"/>
        <end position="17"/>
    </location>
    <ligand>
        <name>GTP</name>
        <dbReference type="ChEBI" id="CHEBI:37565"/>
        <label>1</label>
    </ligand>
</feature>
<protein>
    <recommendedName>
        <fullName evidence="12 15">Ferrous iron transport protein B</fullName>
    </recommendedName>
</protein>
<dbReference type="Pfam" id="PF07664">
    <property type="entry name" value="FeoB_C"/>
    <property type="match status" value="1"/>
</dbReference>
<dbReference type="Proteomes" id="UP000008963">
    <property type="component" value="Chromosome"/>
</dbReference>
<dbReference type="HOGENOM" id="CLU_013350_3_2_7"/>
<feature type="transmembrane region" description="Helical" evidence="15">
    <location>
        <begin position="298"/>
        <end position="324"/>
    </location>
</feature>
<dbReference type="InterPro" id="IPR011642">
    <property type="entry name" value="Gate_dom"/>
</dbReference>
<evidence type="ECO:0000256" key="12">
    <source>
        <dbReference type="NCBIfam" id="TIGR00437"/>
    </source>
</evidence>
<organism evidence="17 18">
    <name type="scientific">Halobacteriovorax marinus (strain ATCC BAA-682 / DSM 15412 / SJ)</name>
    <name type="common">Bacteriovorax marinus</name>
    <dbReference type="NCBI Taxonomy" id="862908"/>
    <lineage>
        <taxon>Bacteria</taxon>
        <taxon>Pseudomonadati</taxon>
        <taxon>Bdellovibrionota</taxon>
        <taxon>Bacteriovoracia</taxon>
        <taxon>Bacteriovoracales</taxon>
        <taxon>Halobacteriovoraceae</taxon>
        <taxon>Halobacteriovorax</taxon>
    </lineage>
</organism>
<dbReference type="PRINTS" id="PR00326">
    <property type="entry name" value="GTP1OBG"/>
</dbReference>
<evidence type="ECO:0000256" key="15">
    <source>
        <dbReference type="RuleBase" id="RU362098"/>
    </source>
</evidence>
<feature type="binding site" evidence="14">
    <location>
        <position position="25"/>
    </location>
    <ligand>
        <name>Mg(2+)</name>
        <dbReference type="ChEBI" id="CHEBI:18420"/>
        <label>2</label>
    </ligand>
</feature>
<evidence type="ECO:0000256" key="11">
    <source>
        <dbReference type="ARBA" id="ARBA00023136"/>
    </source>
</evidence>
<dbReference type="InterPro" id="IPR003373">
    <property type="entry name" value="Fe2_transport_prot-B"/>
</dbReference>
<dbReference type="PANTHER" id="PTHR43185">
    <property type="entry name" value="FERROUS IRON TRANSPORT PROTEIN B"/>
    <property type="match status" value="1"/>
</dbReference>
<feature type="transmembrane region" description="Helical" evidence="15">
    <location>
        <begin position="242"/>
        <end position="261"/>
    </location>
</feature>
<dbReference type="InterPro" id="IPR050860">
    <property type="entry name" value="FeoB_GTPase"/>
</dbReference>
<dbReference type="PANTHER" id="PTHR43185:SF1">
    <property type="entry name" value="FE(2+) TRANSPORTER FEOB"/>
    <property type="match status" value="1"/>
</dbReference>
<keyword evidence="18" id="KW-1185">Reference proteome</keyword>
<evidence type="ECO:0000256" key="14">
    <source>
        <dbReference type="PIRSR" id="PIRSR603373-2"/>
    </source>
</evidence>
<evidence type="ECO:0000256" key="1">
    <source>
        <dbReference type="ARBA" id="ARBA00004651"/>
    </source>
</evidence>
<feature type="transmembrane region" description="Helical" evidence="15">
    <location>
        <begin position="381"/>
        <end position="404"/>
    </location>
</feature>
<dbReference type="EMBL" id="FQ312005">
    <property type="protein sequence ID" value="CBW25197.1"/>
    <property type="molecule type" value="Genomic_DNA"/>
</dbReference>
<keyword evidence="14" id="KW-0479">Metal-binding</keyword>
<keyword evidence="14" id="KW-0460">Magnesium</keyword>